<dbReference type="RefSeq" id="WP_264516746.1">
    <property type="nucleotide sequence ID" value="NZ_JAPDDR010000031.1"/>
</dbReference>
<accession>A0ABT3GBA2</accession>
<evidence type="ECO:0008006" key="3">
    <source>
        <dbReference type="Google" id="ProtNLM"/>
    </source>
</evidence>
<name>A0ABT3GBA2_9BACT</name>
<gene>
    <name evidence="1" type="ORF">OJ996_26330</name>
</gene>
<evidence type="ECO:0000313" key="2">
    <source>
        <dbReference type="Proteomes" id="UP001165653"/>
    </source>
</evidence>
<keyword evidence="2" id="KW-1185">Reference proteome</keyword>
<comment type="caution">
    <text evidence="1">The sequence shown here is derived from an EMBL/GenBank/DDBJ whole genome shotgun (WGS) entry which is preliminary data.</text>
</comment>
<sequence>MKIFPISNDTMVVTSTFVTKQGMPILEISHEDDEEGGSLWQFHCGNGDYSMDKMQLVRLDTILMLDPSVGEIADLEMGKTVRRETPKSSWILVE</sequence>
<evidence type="ECO:0000313" key="1">
    <source>
        <dbReference type="EMBL" id="MCW1917127.1"/>
    </source>
</evidence>
<organism evidence="1 2">
    <name type="scientific">Luteolibacter rhizosphaerae</name>
    <dbReference type="NCBI Taxonomy" id="2989719"/>
    <lineage>
        <taxon>Bacteria</taxon>
        <taxon>Pseudomonadati</taxon>
        <taxon>Verrucomicrobiota</taxon>
        <taxon>Verrucomicrobiia</taxon>
        <taxon>Verrucomicrobiales</taxon>
        <taxon>Verrucomicrobiaceae</taxon>
        <taxon>Luteolibacter</taxon>
    </lineage>
</organism>
<protein>
    <recommendedName>
        <fullName evidence="3">Phage protein</fullName>
    </recommendedName>
</protein>
<reference evidence="1" key="1">
    <citation type="submission" date="2022-10" db="EMBL/GenBank/DDBJ databases">
        <title>Luteolibacter sp. GHJ8, whole genome shotgun sequencing project.</title>
        <authorList>
            <person name="Zhao G."/>
            <person name="Shen L."/>
        </authorList>
    </citation>
    <scope>NUCLEOTIDE SEQUENCE</scope>
    <source>
        <strain evidence="1">GHJ8</strain>
    </source>
</reference>
<dbReference type="EMBL" id="JAPDDR010000031">
    <property type="protein sequence ID" value="MCW1917127.1"/>
    <property type="molecule type" value="Genomic_DNA"/>
</dbReference>
<dbReference type="Proteomes" id="UP001165653">
    <property type="component" value="Unassembled WGS sequence"/>
</dbReference>
<proteinExistence type="predicted"/>